<keyword evidence="2" id="KW-1185">Reference proteome</keyword>
<dbReference type="EMBL" id="JAQIZT010000018">
    <property type="protein sequence ID" value="KAJ6957963.1"/>
    <property type="molecule type" value="Genomic_DNA"/>
</dbReference>
<evidence type="ECO:0000313" key="1">
    <source>
        <dbReference type="EMBL" id="KAJ6957963.1"/>
    </source>
</evidence>
<accession>A0AAD6LDN0</accession>
<proteinExistence type="predicted"/>
<name>A0AAD6LDN0_9ROSI</name>
<organism evidence="1 2">
    <name type="scientific">Populus alba x Populus x berolinensis</name>
    <dbReference type="NCBI Taxonomy" id="444605"/>
    <lineage>
        <taxon>Eukaryota</taxon>
        <taxon>Viridiplantae</taxon>
        <taxon>Streptophyta</taxon>
        <taxon>Embryophyta</taxon>
        <taxon>Tracheophyta</taxon>
        <taxon>Spermatophyta</taxon>
        <taxon>Magnoliopsida</taxon>
        <taxon>eudicotyledons</taxon>
        <taxon>Gunneridae</taxon>
        <taxon>Pentapetalae</taxon>
        <taxon>rosids</taxon>
        <taxon>fabids</taxon>
        <taxon>Malpighiales</taxon>
        <taxon>Salicaceae</taxon>
        <taxon>Saliceae</taxon>
        <taxon>Populus</taxon>
    </lineage>
</organism>
<protein>
    <submittedName>
        <fullName evidence="1">Uncharacterized protein</fullName>
    </submittedName>
</protein>
<comment type="caution">
    <text evidence="1">The sequence shown here is derived from an EMBL/GenBank/DDBJ whole genome shotgun (WGS) entry which is preliminary data.</text>
</comment>
<evidence type="ECO:0000313" key="2">
    <source>
        <dbReference type="Proteomes" id="UP001164929"/>
    </source>
</evidence>
<dbReference type="Proteomes" id="UP001164929">
    <property type="component" value="Chromosome 18"/>
</dbReference>
<reference evidence="1 2" key="1">
    <citation type="journal article" date="2023" name="Mol. Ecol. Resour.">
        <title>Chromosome-level genome assembly of a triploid poplar Populus alba 'Berolinensis'.</title>
        <authorList>
            <person name="Chen S."/>
            <person name="Yu Y."/>
            <person name="Wang X."/>
            <person name="Wang S."/>
            <person name="Zhang T."/>
            <person name="Zhou Y."/>
            <person name="He R."/>
            <person name="Meng N."/>
            <person name="Wang Y."/>
            <person name="Liu W."/>
            <person name="Liu Z."/>
            <person name="Liu J."/>
            <person name="Guo Q."/>
            <person name="Huang H."/>
            <person name="Sederoff R.R."/>
            <person name="Wang G."/>
            <person name="Qu G."/>
            <person name="Chen S."/>
        </authorList>
    </citation>
    <scope>NUCLEOTIDE SEQUENCE [LARGE SCALE GENOMIC DNA]</scope>
    <source>
        <strain evidence="1">SC-2020</strain>
    </source>
</reference>
<gene>
    <name evidence="1" type="ORF">NC653_039817</name>
</gene>
<sequence>MRLPFSFIVKDKTGSVSQRSGHLTSKACSF</sequence>
<dbReference type="AlphaFoldDB" id="A0AAD6LDN0"/>